<gene>
    <name evidence="2" type="ORF">LGH70_21275</name>
</gene>
<dbReference type="EMBL" id="JAJADQ010000014">
    <property type="protein sequence ID" value="MCB2380141.1"/>
    <property type="molecule type" value="Genomic_DNA"/>
</dbReference>
<dbReference type="Pfam" id="PF03009">
    <property type="entry name" value="GDPD"/>
    <property type="match status" value="1"/>
</dbReference>
<comment type="caution">
    <text evidence="2">The sequence shown here is derived from an EMBL/GenBank/DDBJ whole genome shotgun (WGS) entry which is preliminary data.</text>
</comment>
<protein>
    <submittedName>
        <fullName evidence="2">Glycerophosphodiester phosphodiesterase</fullName>
    </submittedName>
</protein>
<dbReference type="InterPro" id="IPR030395">
    <property type="entry name" value="GP_PDE_dom"/>
</dbReference>
<keyword evidence="3" id="KW-1185">Reference proteome</keyword>
<evidence type="ECO:0000313" key="3">
    <source>
        <dbReference type="Proteomes" id="UP001165297"/>
    </source>
</evidence>
<dbReference type="Proteomes" id="UP001165297">
    <property type="component" value="Unassembled WGS sequence"/>
</dbReference>
<dbReference type="Gene3D" id="3.20.20.190">
    <property type="entry name" value="Phosphatidylinositol (PI) phosphodiesterase"/>
    <property type="match status" value="1"/>
</dbReference>
<organism evidence="2 3">
    <name type="scientific">Hymenobacter nitidus</name>
    <dbReference type="NCBI Taxonomy" id="2880929"/>
    <lineage>
        <taxon>Bacteria</taxon>
        <taxon>Pseudomonadati</taxon>
        <taxon>Bacteroidota</taxon>
        <taxon>Cytophagia</taxon>
        <taxon>Cytophagales</taxon>
        <taxon>Hymenobacteraceae</taxon>
        <taxon>Hymenobacter</taxon>
    </lineage>
</organism>
<feature type="domain" description="GP-PDE" evidence="1">
    <location>
        <begin position="10"/>
        <end position="279"/>
    </location>
</feature>
<dbReference type="InterPro" id="IPR017946">
    <property type="entry name" value="PLC-like_Pdiesterase_TIM-brl"/>
</dbReference>
<name>A0ABS8AI74_9BACT</name>
<reference evidence="2" key="1">
    <citation type="submission" date="2021-10" db="EMBL/GenBank/DDBJ databases">
        <authorList>
            <person name="Dean J.D."/>
            <person name="Kim M.K."/>
            <person name="Newey C.N."/>
            <person name="Stoker T.S."/>
            <person name="Thompson D.W."/>
            <person name="Grose J.H."/>
        </authorList>
    </citation>
    <scope>NUCLEOTIDE SEQUENCE</scope>
    <source>
        <strain evidence="2">BT635</strain>
    </source>
</reference>
<accession>A0ABS8AI74</accession>
<dbReference type="SUPFAM" id="SSF51695">
    <property type="entry name" value="PLC-like phosphodiesterases"/>
    <property type="match status" value="1"/>
</dbReference>
<evidence type="ECO:0000259" key="1">
    <source>
        <dbReference type="PROSITE" id="PS51704"/>
    </source>
</evidence>
<dbReference type="PANTHER" id="PTHR46211:SF14">
    <property type="entry name" value="GLYCEROPHOSPHODIESTER PHOSPHODIESTERASE"/>
    <property type="match status" value="1"/>
</dbReference>
<proteinExistence type="predicted"/>
<sequence>MATYSALTRPEVHGHRGCRGLFPENTLPAFQHAVALGVDVLEMDVVISADGQVVVSHEPWFSAAICRLPSGKPIPPEQELRYNLFQLSYDEIQRFDCGLTPHPRFPRQQNLAASKPLLRDVLRSVEAQAIHLNRAPLRYSIELKTEPGGDGIFHPDPTVFVPLVLAVLGEEQVLGRATLLSFDPRILRVARLVAPLIRLCLLVEDARPLTEHLDELGFIPQVFGPNYPLLTASLLQAVHAHGMQLVPWTVNGANMMRSLIQSGVTGITTDYPDVLLAVLDE</sequence>
<dbReference type="PROSITE" id="PS51704">
    <property type="entry name" value="GP_PDE"/>
    <property type="match status" value="1"/>
</dbReference>
<dbReference type="PANTHER" id="PTHR46211">
    <property type="entry name" value="GLYCEROPHOSPHORYL DIESTER PHOSPHODIESTERASE"/>
    <property type="match status" value="1"/>
</dbReference>
<evidence type="ECO:0000313" key="2">
    <source>
        <dbReference type="EMBL" id="MCB2380141.1"/>
    </source>
</evidence>
<dbReference type="RefSeq" id="WP_226189830.1">
    <property type="nucleotide sequence ID" value="NZ_JAJADQ010000014.1"/>
</dbReference>